<keyword evidence="1" id="KW-0285">Flavoprotein</keyword>
<dbReference type="InterPro" id="IPR020946">
    <property type="entry name" value="Flavin_mOase-like"/>
</dbReference>
<dbReference type="EMBL" id="JBHSFZ010000004">
    <property type="protein sequence ID" value="MFC4593118.1"/>
    <property type="molecule type" value="Genomic_DNA"/>
</dbReference>
<gene>
    <name evidence="4" type="ORF">ACFO3E_02760</name>
</gene>
<protein>
    <submittedName>
        <fullName evidence="4">NAD(P)-binding domain-containing protein</fullName>
    </submittedName>
</protein>
<dbReference type="RefSeq" id="WP_380802358.1">
    <property type="nucleotide sequence ID" value="NZ_JBHSFZ010000004.1"/>
</dbReference>
<evidence type="ECO:0000313" key="4">
    <source>
        <dbReference type="EMBL" id="MFC4593118.1"/>
    </source>
</evidence>
<dbReference type="PANTHER" id="PTHR42877">
    <property type="entry name" value="L-ORNITHINE N(5)-MONOOXYGENASE-RELATED"/>
    <property type="match status" value="1"/>
</dbReference>
<reference evidence="5" key="1">
    <citation type="journal article" date="2019" name="Int. J. Syst. Evol. Microbiol.">
        <title>The Global Catalogue of Microorganisms (GCM) 10K type strain sequencing project: providing services to taxonomists for standard genome sequencing and annotation.</title>
        <authorList>
            <consortium name="The Broad Institute Genomics Platform"/>
            <consortium name="The Broad Institute Genome Sequencing Center for Infectious Disease"/>
            <person name="Wu L."/>
            <person name="Ma J."/>
        </authorList>
    </citation>
    <scope>NUCLEOTIDE SEQUENCE [LARGE SCALE GENOMIC DNA]</scope>
    <source>
        <strain evidence="5">NBRC 103632</strain>
    </source>
</reference>
<evidence type="ECO:0000256" key="2">
    <source>
        <dbReference type="ARBA" id="ARBA00022827"/>
    </source>
</evidence>
<proteinExistence type="predicted"/>
<keyword evidence="2" id="KW-0274">FAD</keyword>
<dbReference type="SUPFAM" id="SSF51905">
    <property type="entry name" value="FAD/NAD(P)-binding domain"/>
    <property type="match status" value="2"/>
</dbReference>
<sequence>MTVALTEDQKLPLAEDQALRDALAAADLPTLLMTYVHLSRDMALLDKFQPHVHALSSGKQTAVPDDLAAELREKMRALLTSPNEADLTIPEPALLQRIMSVGMGEPVSKEFIPLLLEQSGLGPQHDRSHRPARQQIPQGFKVLIIGAGISGLAAAIKLKEGGYDFEVIEKNSEVGGTWWVARYPGAGVDTPSHFYSYSFALNPEWSTYRPRGREMLDYLIRASHSYGVRDHIHFETEVLGMRWIEDEQVWEVELNDKHGGKSTVRANAVINAHGRLSRWVWPKIEGLKDFEGPLVHTAEWDPDLDLKGKRVAMVGTGASAAQCGPAIVDEVEHLTVFMRSGHWVVPSEWAAAKVPEGVQWAMRHIPFYLAWFRFGIYWTGSDGLYSNLIKDPEWPAESPSVSLVNERLRKFCMSNLEAKLGDRPDLMEKLTPDCPVFSKRIVMDTNWLTMFRRDNVTLETAGIERVLPGAIRTADGTEHRVDAIILATGYDVARMAGWLDIIGRDGVNLRELWGDEDPVGYFGLMVPGFPNYFHIMGPNAGPNHGAGVNLMAEAQVHYILECLDHLVETGASAMEPTEDANATFNDRVQGQMPKMIWTHPKANSYYKNSKGRVIGSWPFRLLDYWNESREPKLDDFVIHEKATAEETAA</sequence>
<keyword evidence="5" id="KW-1185">Reference proteome</keyword>
<dbReference type="Proteomes" id="UP001595957">
    <property type="component" value="Unassembled WGS sequence"/>
</dbReference>
<evidence type="ECO:0000313" key="5">
    <source>
        <dbReference type="Proteomes" id="UP001595957"/>
    </source>
</evidence>
<name>A0ABV9EUK3_9SPHN</name>
<dbReference type="InterPro" id="IPR036188">
    <property type="entry name" value="FAD/NAD-bd_sf"/>
</dbReference>
<evidence type="ECO:0000256" key="1">
    <source>
        <dbReference type="ARBA" id="ARBA00022630"/>
    </source>
</evidence>
<dbReference type="InterPro" id="IPR051209">
    <property type="entry name" value="FAD-bind_Monooxygenase_sf"/>
</dbReference>
<dbReference type="Gene3D" id="3.50.50.60">
    <property type="entry name" value="FAD/NAD(P)-binding domain"/>
    <property type="match status" value="3"/>
</dbReference>
<comment type="caution">
    <text evidence="4">The sequence shown here is derived from an EMBL/GenBank/DDBJ whole genome shotgun (WGS) entry which is preliminary data.</text>
</comment>
<evidence type="ECO:0000256" key="3">
    <source>
        <dbReference type="ARBA" id="ARBA00023002"/>
    </source>
</evidence>
<organism evidence="4 5">
    <name type="scientific">Sphingobium tyrosinilyticum</name>
    <dbReference type="NCBI Taxonomy" id="2715436"/>
    <lineage>
        <taxon>Bacteria</taxon>
        <taxon>Pseudomonadati</taxon>
        <taxon>Pseudomonadota</taxon>
        <taxon>Alphaproteobacteria</taxon>
        <taxon>Sphingomonadales</taxon>
        <taxon>Sphingomonadaceae</taxon>
        <taxon>Sphingobium</taxon>
    </lineage>
</organism>
<keyword evidence="3" id="KW-0560">Oxidoreductase</keyword>
<dbReference type="Pfam" id="PF00743">
    <property type="entry name" value="FMO-like"/>
    <property type="match status" value="1"/>
</dbReference>
<dbReference type="PANTHER" id="PTHR42877:SF4">
    <property type="entry name" value="FAD_NAD(P)-BINDING DOMAIN-CONTAINING PROTEIN-RELATED"/>
    <property type="match status" value="1"/>
</dbReference>
<accession>A0ABV9EUK3</accession>